<evidence type="ECO:0000313" key="4">
    <source>
        <dbReference type="Proteomes" id="UP001479436"/>
    </source>
</evidence>
<dbReference type="PANTHER" id="PTHR48051:SF54">
    <property type="entry name" value="LEUCINE-RICH REPEAT-CONTAINING PROTEIN"/>
    <property type="match status" value="1"/>
</dbReference>
<organism evidence="3 4">
    <name type="scientific">Basidiobolus ranarum</name>
    <dbReference type="NCBI Taxonomy" id="34480"/>
    <lineage>
        <taxon>Eukaryota</taxon>
        <taxon>Fungi</taxon>
        <taxon>Fungi incertae sedis</taxon>
        <taxon>Zoopagomycota</taxon>
        <taxon>Entomophthoromycotina</taxon>
        <taxon>Basidiobolomycetes</taxon>
        <taxon>Basidiobolales</taxon>
        <taxon>Basidiobolaceae</taxon>
        <taxon>Basidiobolus</taxon>
    </lineage>
</organism>
<dbReference type="SUPFAM" id="SSF52058">
    <property type="entry name" value="L domain-like"/>
    <property type="match status" value="1"/>
</dbReference>
<dbReference type="InterPro" id="IPR050216">
    <property type="entry name" value="LRR_domain-containing"/>
</dbReference>
<evidence type="ECO:0000256" key="1">
    <source>
        <dbReference type="ARBA" id="ARBA00022614"/>
    </source>
</evidence>
<gene>
    <name evidence="3" type="primary">SOG2</name>
    <name evidence="3" type="ORF">K7432_005028</name>
</gene>
<dbReference type="InterPro" id="IPR032675">
    <property type="entry name" value="LRR_dom_sf"/>
</dbReference>
<reference evidence="3 4" key="1">
    <citation type="submission" date="2023-04" db="EMBL/GenBank/DDBJ databases">
        <title>Genome of Basidiobolus ranarum AG-B5.</title>
        <authorList>
            <person name="Stajich J.E."/>
            <person name="Carter-House D."/>
            <person name="Gryganskyi A."/>
        </authorList>
    </citation>
    <scope>NUCLEOTIDE SEQUENCE [LARGE SCALE GENOMIC DNA]</scope>
    <source>
        <strain evidence="3 4">AG-B5</strain>
    </source>
</reference>
<dbReference type="InterPro" id="IPR001611">
    <property type="entry name" value="Leu-rich_rpt"/>
</dbReference>
<sequence length="657" mass="74589">MGGNLTKLIEQEKGSKTLNLGQKNISEIPPQIETLRDSLERLGLGQNFLNSLPLEIAKLQNLRYINLRANLFKEFPLVLCELPRLEILDLSKNKIRILPNELGKIKTLKVLSVARNRIKELPFCIGRMEDLQVLKIEHNPITFPPRHIAQSNHNSGEWLEHLKEYLREHSDTPDYAEDVVEENSTDDGSLMEHYARDQYDLRTRRMPSTESLSSYMRSDKLSITQENLAELKILMEKRSSDRRHQFGRSFSMPRGIVSEYSDNNGSLPSISLSRHSRGISLDSISSVDTQTSVDGNWNWDTYFLHANPIPKNISNVNGKWLAIHRSILFMMIQIYCAVQQPLALTLDIHTTAIFSGLLSDISNGMTLYVQILEKFERGLHQLRPQDFSGFHHDLVQACLKNINSFQKLVRAVYLNIKPLTRNSDIRITKNLLVVIHTGTIEIKNAYEALSQFSAELSTTSLVIGQNRFSKVKRGSVVLRDIEVNPELYTLAENTTAAATRVMLLLTESLERLNLGDDDTDKLNRQKDCFSSKIEELLSHLQTAESATKSLNRSLNIKNTSNEDSLFNRRFLEDIDNFVKAVITMASITRASLTELHLNKSVTSGLQALVRSTRELALLFAKSRPKLTTDDNSEMSDVHIEVSSVPRILPPTPEVSEF</sequence>
<evidence type="ECO:0000313" key="3">
    <source>
        <dbReference type="EMBL" id="KAK9766129.1"/>
    </source>
</evidence>
<name>A0ABR2WX73_9FUNG</name>
<comment type="caution">
    <text evidence="3">The sequence shown here is derived from an EMBL/GenBank/DDBJ whole genome shotgun (WGS) entry which is preliminary data.</text>
</comment>
<protein>
    <submittedName>
        <fullName evidence="3">RAM signaling network component, variant 3</fullName>
    </submittedName>
</protein>
<keyword evidence="1" id="KW-0433">Leucine-rich repeat</keyword>
<dbReference type="Pfam" id="PF10428">
    <property type="entry name" value="SOG2"/>
    <property type="match status" value="2"/>
</dbReference>
<keyword evidence="2" id="KW-0677">Repeat</keyword>
<evidence type="ECO:0000256" key="2">
    <source>
        <dbReference type="ARBA" id="ARBA00022737"/>
    </source>
</evidence>
<dbReference type="Proteomes" id="UP001479436">
    <property type="component" value="Unassembled WGS sequence"/>
</dbReference>
<dbReference type="InterPro" id="IPR019487">
    <property type="entry name" value="RAM_signalling_pathway_SOG2"/>
</dbReference>
<accession>A0ABR2WX73</accession>
<dbReference type="PANTHER" id="PTHR48051">
    <property type="match status" value="1"/>
</dbReference>
<dbReference type="EMBL" id="JASJQH010000187">
    <property type="protein sequence ID" value="KAK9766129.1"/>
    <property type="molecule type" value="Genomic_DNA"/>
</dbReference>
<proteinExistence type="predicted"/>
<keyword evidence="4" id="KW-1185">Reference proteome</keyword>
<dbReference type="Gene3D" id="3.80.10.10">
    <property type="entry name" value="Ribonuclease Inhibitor"/>
    <property type="match status" value="1"/>
</dbReference>
<dbReference type="PROSITE" id="PS51450">
    <property type="entry name" value="LRR"/>
    <property type="match status" value="1"/>
</dbReference>